<organism evidence="1 2">
    <name type="scientific">Vermiconidia calcicola</name>
    <dbReference type="NCBI Taxonomy" id="1690605"/>
    <lineage>
        <taxon>Eukaryota</taxon>
        <taxon>Fungi</taxon>
        <taxon>Dikarya</taxon>
        <taxon>Ascomycota</taxon>
        <taxon>Pezizomycotina</taxon>
        <taxon>Dothideomycetes</taxon>
        <taxon>Dothideomycetidae</taxon>
        <taxon>Mycosphaerellales</taxon>
        <taxon>Extremaceae</taxon>
        <taxon>Vermiconidia</taxon>
    </lineage>
</organism>
<accession>A0ACC3NIX2</accession>
<dbReference type="EMBL" id="JAUTXU010000043">
    <property type="protein sequence ID" value="KAK3716318.1"/>
    <property type="molecule type" value="Genomic_DNA"/>
</dbReference>
<evidence type="ECO:0000313" key="2">
    <source>
        <dbReference type="Proteomes" id="UP001281147"/>
    </source>
</evidence>
<reference evidence="1" key="1">
    <citation type="submission" date="2023-07" db="EMBL/GenBank/DDBJ databases">
        <title>Black Yeasts Isolated from many extreme environments.</title>
        <authorList>
            <person name="Coleine C."/>
            <person name="Stajich J.E."/>
            <person name="Selbmann L."/>
        </authorList>
    </citation>
    <scope>NUCLEOTIDE SEQUENCE</scope>
    <source>
        <strain evidence="1">CCFEE 5714</strain>
    </source>
</reference>
<dbReference type="Proteomes" id="UP001281147">
    <property type="component" value="Unassembled WGS sequence"/>
</dbReference>
<comment type="caution">
    <text evidence="1">The sequence shown here is derived from an EMBL/GenBank/DDBJ whole genome shotgun (WGS) entry which is preliminary data.</text>
</comment>
<protein>
    <submittedName>
        <fullName evidence="1">Uncharacterized protein</fullName>
    </submittedName>
</protein>
<proteinExistence type="predicted"/>
<keyword evidence="2" id="KW-1185">Reference proteome</keyword>
<name>A0ACC3NIX2_9PEZI</name>
<sequence>MSSMEAKHAKDEQSQETIASVPAGSQKQLSRWQKTYGAVGFNKGYNLPLFIIFAGAMFGFCAARTAYFNLHRYVAESAPGEWYWYQHGFYRVGLVMHIASVMPAGLLMVWQFVPIIRKKLLIFHRINGYTVIVFLAFGVASALMVARRSFGGAPATQAAIGLLAILLVVSLGMAYYNIKRLQIDQHRAWMLRVAFYCGTIITVRLIMIIAAQILPLTGDYYTTFSCDELTTLMGSKGMRERYPKCFAVNGTNDGYVAVYASFMVDAATVGTALQLSFSMGLWLAIFMHVVGVEIYLNLTTAESERLRVVSYEKQLEAGMKHPGSAGLTADRWGDAPAWHPACTAHTHSVMSG</sequence>
<gene>
    <name evidence="1" type="ORF">LTR37_006468</name>
</gene>
<evidence type="ECO:0000313" key="1">
    <source>
        <dbReference type="EMBL" id="KAK3716318.1"/>
    </source>
</evidence>